<feature type="transmembrane region" description="Helical" evidence="1">
    <location>
        <begin position="46"/>
        <end position="64"/>
    </location>
</feature>
<evidence type="ECO:0000313" key="2">
    <source>
        <dbReference type="EMBL" id="MSE09427.1"/>
    </source>
</evidence>
<name>A0A7X2MHF2_9LACO</name>
<protein>
    <submittedName>
        <fullName evidence="2">Uncharacterized protein</fullName>
    </submittedName>
</protein>
<keyword evidence="1" id="KW-0812">Transmembrane</keyword>
<proteinExistence type="predicted"/>
<evidence type="ECO:0000313" key="3">
    <source>
        <dbReference type="Proteomes" id="UP000467635"/>
    </source>
</evidence>
<comment type="caution">
    <text evidence="2">The sequence shown here is derived from an EMBL/GenBank/DDBJ whole genome shotgun (WGS) entry which is preliminary data.</text>
</comment>
<sequence length="65" mass="7632">MELYTILFLCTVFATIILYGDINEILLDIFNWLQKKTNLRYDLKRISLLVGVIAALVTLLQRSWK</sequence>
<gene>
    <name evidence="2" type="ORF">GKC33_12290</name>
</gene>
<evidence type="ECO:0000256" key="1">
    <source>
        <dbReference type="SAM" id="Phobius"/>
    </source>
</evidence>
<accession>A0A7X2MHF2</accession>
<dbReference type="EMBL" id="WKKX01000856">
    <property type="protein sequence ID" value="MSE09427.1"/>
    <property type="molecule type" value="Genomic_DNA"/>
</dbReference>
<dbReference type="AlphaFoldDB" id="A0A7X2MHF2"/>
<organism evidence="2 3">
    <name type="scientific">Ligilactobacillus salivarius</name>
    <dbReference type="NCBI Taxonomy" id="1624"/>
    <lineage>
        <taxon>Bacteria</taxon>
        <taxon>Bacillati</taxon>
        <taxon>Bacillota</taxon>
        <taxon>Bacilli</taxon>
        <taxon>Lactobacillales</taxon>
        <taxon>Lactobacillaceae</taxon>
        <taxon>Ligilactobacillus</taxon>
    </lineage>
</organism>
<feature type="transmembrane region" description="Helical" evidence="1">
    <location>
        <begin position="6"/>
        <end position="26"/>
    </location>
</feature>
<dbReference type="Proteomes" id="UP000467635">
    <property type="component" value="Unassembled WGS sequence"/>
</dbReference>
<keyword evidence="1" id="KW-1133">Transmembrane helix</keyword>
<reference evidence="2 3" key="1">
    <citation type="submission" date="2019-11" db="EMBL/GenBank/DDBJ databases">
        <title>Draft Genome Sequence of Plant Growth-Promoting Rhizosphere-Associated Bacteria.</title>
        <authorList>
            <person name="Vasilyev I.Y."/>
            <person name="Radchenko V."/>
            <person name="Ilnitskaya E.V."/>
        </authorList>
    </citation>
    <scope>NUCLEOTIDE SEQUENCE [LARGE SCALE GENOMIC DNA]</scope>
    <source>
        <strain evidence="2 3">VRA_01-1sq_f</strain>
    </source>
</reference>
<keyword evidence="1" id="KW-0472">Membrane</keyword>